<protein>
    <submittedName>
        <fullName evidence="1">Uncharacterized protein</fullName>
    </submittedName>
</protein>
<dbReference type="AlphaFoldDB" id="A0A0V1G8W3"/>
<gene>
    <name evidence="1" type="ORF">T11_5355</name>
</gene>
<reference evidence="1 2" key="1">
    <citation type="submission" date="2015-01" db="EMBL/GenBank/DDBJ databases">
        <title>Evolution of Trichinella species and genotypes.</title>
        <authorList>
            <person name="Korhonen P.K."/>
            <person name="Edoardo P."/>
            <person name="Giuseppe L.R."/>
            <person name="Gasser R.B."/>
        </authorList>
    </citation>
    <scope>NUCLEOTIDE SEQUENCE [LARGE SCALE GENOMIC DNA]</scope>
    <source>
        <strain evidence="1">ISS1029</strain>
    </source>
</reference>
<feature type="non-terminal residue" evidence="1">
    <location>
        <position position="50"/>
    </location>
</feature>
<comment type="caution">
    <text evidence="1">The sequence shown here is derived from an EMBL/GenBank/DDBJ whole genome shotgun (WGS) entry which is preliminary data.</text>
</comment>
<evidence type="ECO:0000313" key="2">
    <source>
        <dbReference type="Proteomes" id="UP000055024"/>
    </source>
</evidence>
<name>A0A0V1G8W3_9BILA</name>
<organism evidence="1 2">
    <name type="scientific">Trichinella zimbabwensis</name>
    <dbReference type="NCBI Taxonomy" id="268475"/>
    <lineage>
        <taxon>Eukaryota</taxon>
        <taxon>Metazoa</taxon>
        <taxon>Ecdysozoa</taxon>
        <taxon>Nematoda</taxon>
        <taxon>Enoplea</taxon>
        <taxon>Dorylaimia</taxon>
        <taxon>Trichinellida</taxon>
        <taxon>Trichinellidae</taxon>
        <taxon>Trichinella</taxon>
    </lineage>
</organism>
<accession>A0A0V1G8W3</accession>
<proteinExistence type="predicted"/>
<dbReference type="EMBL" id="JYDP01005849">
    <property type="protein sequence ID" value="KRY93955.1"/>
    <property type="molecule type" value="Genomic_DNA"/>
</dbReference>
<dbReference type="Proteomes" id="UP000055024">
    <property type="component" value="Unassembled WGS sequence"/>
</dbReference>
<sequence>MHRKFPLHNVTLRVLLVNVYACMHSNGSIYFTCCLYLCDCLIARMKTISP</sequence>
<keyword evidence="2" id="KW-1185">Reference proteome</keyword>
<evidence type="ECO:0000313" key="1">
    <source>
        <dbReference type="EMBL" id="KRY93955.1"/>
    </source>
</evidence>